<dbReference type="FunFam" id="3.30.300.30:FF:000010">
    <property type="entry name" value="Enterobactin synthetase component F"/>
    <property type="match status" value="1"/>
</dbReference>
<evidence type="ECO:0000256" key="2">
    <source>
        <dbReference type="ARBA" id="ARBA00006432"/>
    </source>
</evidence>
<dbReference type="GO" id="GO:0031177">
    <property type="term" value="F:phosphopantetheine binding"/>
    <property type="evidence" value="ECO:0007669"/>
    <property type="project" value="InterPro"/>
</dbReference>
<dbReference type="PANTHER" id="PTHR44845">
    <property type="entry name" value="CARRIER DOMAIN-CONTAINING PROTEIN"/>
    <property type="match status" value="1"/>
</dbReference>
<dbReference type="InterPro" id="IPR000873">
    <property type="entry name" value="AMP-dep_synth/lig_dom"/>
</dbReference>
<comment type="cofactor">
    <cofactor evidence="1">
        <name>pantetheine 4'-phosphate</name>
        <dbReference type="ChEBI" id="CHEBI:47942"/>
    </cofactor>
</comment>
<name>A0A1D8TRR0_9CYAN</name>
<dbReference type="FunFam" id="2.30.38.10:FF:000001">
    <property type="entry name" value="Non-ribosomal peptide synthetase PvdI"/>
    <property type="match status" value="1"/>
</dbReference>
<evidence type="ECO:0000256" key="5">
    <source>
        <dbReference type="ARBA" id="ARBA00022598"/>
    </source>
</evidence>
<sequence>MSRCLEETLVTIWSEVLKIEPIGIEHNFFELGGHSLHASQVVARISNRLGIEVPLLQIFEAPTISLLSNYLESANTSTSSTGDYPLVPTPTATEAEIPLSLTQQSLWFLAPLEENPAAYNLVRAFVITGRLDTTNLENAFAKRRLCRIATLIDRHEILRTTFSAGEGIPNQRISSHISLPLSMVDLATEGFDVIEEVILQEQNRPLDVTVGPLVRFTLICNSQEKQILLLTMHHIISDDWSIQVLLCELSSLYTAGLTETPPSLPALPIQYVDYAQWQRHRFTGEFRDSQIKYWQEQLADAPPVLNLPLDRPRKTQPFKSGRVPFLLHGDLTQKLNVLSQGKGTTLFITLFAAFSAFLSRYCDQDDIVVGTAIANRKPAITEALIGFFANILVLRTRPNQQHSFLELLSQVRQVALDAYAHADVPFGLLVEQLKPERLPGVSPLFQVVFILQNVPKETLDLSGLTVSAKSLDKPTAGATFDLSLSLTQSDTELIGAFEYNANLFDPATIERMTRNFQIFVEGITGDPEQTIAQLPILSAAEQQQLLVEWNQTQTDYPRNACVHQLFEAQVQKTPDAVALRFAEQALTYQELNQKANQLAHYLQTLGVGRDVPVGICLERSFSMVIALLAILKAGGAYVPLDPGYPQKRLAYMMKTAQVSILLTQECLISQVQLMAEHTLCLDKDWPTIAQHLPTNLNGQTTPDHLAYIIYTSGSTGQPKGVAMPHQALVNLIGWQLEQTLASNTGRTLQFAPISFDVSFQEIFSTLCAGGTLVLISEDIRQDPMALLSKLNQENIARLFLPFVGLQQLATVAKTAPSLPTHLQDIITAGEQLQISNAIRNLMERLPGCTLHNHYGPSESHVVTAFTLPEDLAQWPALPPIGKPISNCQIYLLNQAFQPVPIGVAGELYIGGVGLARGYFNRPELTAERFIQHPFSDNPWARLYKTGDLARYLPDGTIEFLGRIDHQVKIRGFRIELGEIESVLSDYQQVQECVVICREDTPGNKRLVAYVVGDDDLDISALKEYFKQKLPDYMVPSVVVPLTSLPLSPSGKINRKALPAPSAAFSQSSDFVAPKTQSQIRIASLFAEILSLHPQSISLEDSFFELGGHSLLATQLMFRIREAFEINLSLRALFDYPSVSDLASAIDHALVTGDYQYQTWDLEAEAALAPDIQPSTAIAPIVSPMERIFLTGATGFLGIHLLSELLTTTDATVYCLVRADNRDAGKERLLNKLEATGLWSENFTSRIIPIIGDLGTSRFGLSATEYNNLCQAIDVVYHPGAYVNHVWSYPILKDANVLGTQDVLRLASLGKLKPVHYVSTISVLSTSQTDQPMLESATANYYDLPKVGYVQTKWVAEQLVWEAAKRGLPITIYRPSRISGHSQTGVSSFDDLLSRRVKGCIRLKCFPSWSGLAENLVPVDYVSRAIVCLSQQNRLFGKAFHLINPKSVHLREIFDWVRSLGYSLQEIDYTDWRYKLIEDMENPLYPYLPNFPESPSNITNLIEYDCRNVVDGLRGSGIQLPEVNQDLFKTYLCYFRESGFLED</sequence>
<dbReference type="InterPro" id="IPR010071">
    <property type="entry name" value="AA_adenyl_dom"/>
</dbReference>
<dbReference type="Pfam" id="PF00501">
    <property type="entry name" value="AMP-binding"/>
    <property type="match status" value="1"/>
</dbReference>
<dbReference type="PROSITE" id="PS50075">
    <property type="entry name" value="CARRIER"/>
    <property type="match status" value="2"/>
</dbReference>
<dbReference type="STRING" id="1458985.BJP34_13475"/>
<dbReference type="SUPFAM" id="SSF56801">
    <property type="entry name" value="Acetyl-CoA synthetase-like"/>
    <property type="match status" value="1"/>
</dbReference>
<dbReference type="Pfam" id="PF00550">
    <property type="entry name" value="PP-binding"/>
    <property type="match status" value="2"/>
</dbReference>
<accession>A0A1D8TRR0</accession>
<evidence type="ECO:0000259" key="6">
    <source>
        <dbReference type="PROSITE" id="PS50075"/>
    </source>
</evidence>
<dbReference type="SMART" id="SM00823">
    <property type="entry name" value="PKS_PP"/>
    <property type="match status" value="2"/>
</dbReference>
<evidence type="ECO:0000256" key="1">
    <source>
        <dbReference type="ARBA" id="ARBA00001957"/>
    </source>
</evidence>
<dbReference type="RefSeq" id="WP_070392792.1">
    <property type="nucleotide sequence ID" value="NZ_CP017599.1"/>
</dbReference>
<dbReference type="InterPro" id="IPR009081">
    <property type="entry name" value="PP-bd_ACP"/>
</dbReference>
<organism evidence="7 8">
    <name type="scientific">Moorena producens PAL-8-15-08-1</name>
    <dbReference type="NCBI Taxonomy" id="1458985"/>
    <lineage>
        <taxon>Bacteria</taxon>
        <taxon>Bacillati</taxon>
        <taxon>Cyanobacteriota</taxon>
        <taxon>Cyanophyceae</taxon>
        <taxon>Coleofasciculales</taxon>
        <taxon>Coleofasciculaceae</taxon>
        <taxon>Moorena</taxon>
    </lineage>
</organism>
<dbReference type="CDD" id="cd05235">
    <property type="entry name" value="SDR_e1"/>
    <property type="match status" value="1"/>
</dbReference>
<comment type="similarity">
    <text evidence="2">Belongs to the ATP-dependent AMP-binding enzyme family.</text>
</comment>
<dbReference type="CDD" id="cd19531">
    <property type="entry name" value="LCL_NRPS-like"/>
    <property type="match status" value="1"/>
</dbReference>
<dbReference type="Gene3D" id="3.30.559.10">
    <property type="entry name" value="Chloramphenicol acetyltransferase-like domain"/>
    <property type="match status" value="1"/>
</dbReference>
<dbReference type="Gene3D" id="3.30.559.30">
    <property type="entry name" value="Nonribosomal peptide synthetase, condensation domain"/>
    <property type="match status" value="1"/>
</dbReference>
<evidence type="ECO:0000313" key="7">
    <source>
        <dbReference type="EMBL" id="AOX00330.1"/>
    </source>
</evidence>
<dbReference type="InterPro" id="IPR013120">
    <property type="entry name" value="FAR_NAD-bd"/>
</dbReference>
<dbReference type="GO" id="GO:0043041">
    <property type="term" value="P:amino acid activation for nonribosomal peptide biosynthetic process"/>
    <property type="evidence" value="ECO:0007669"/>
    <property type="project" value="UniProtKB-ARBA"/>
</dbReference>
<dbReference type="Gene3D" id="3.30.300.30">
    <property type="match status" value="1"/>
</dbReference>
<dbReference type="NCBIfam" id="TIGR01733">
    <property type="entry name" value="AA-adenyl-dom"/>
    <property type="match status" value="1"/>
</dbReference>
<evidence type="ECO:0000313" key="8">
    <source>
        <dbReference type="Proteomes" id="UP000177870"/>
    </source>
</evidence>
<dbReference type="InterPro" id="IPR020806">
    <property type="entry name" value="PKS_PP-bd"/>
</dbReference>
<feature type="domain" description="Carrier" evidence="6">
    <location>
        <begin position="1072"/>
        <end position="1149"/>
    </location>
</feature>
<dbReference type="SUPFAM" id="SSF51735">
    <property type="entry name" value="NAD(P)-binding Rossmann-fold domains"/>
    <property type="match status" value="1"/>
</dbReference>
<dbReference type="Proteomes" id="UP000177870">
    <property type="component" value="Chromosome"/>
</dbReference>
<dbReference type="NCBIfam" id="TIGR01746">
    <property type="entry name" value="Thioester-redct"/>
    <property type="match status" value="1"/>
</dbReference>
<dbReference type="Gene3D" id="3.40.50.720">
    <property type="entry name" value="NAD(P)-binding Rossmann-like Domain"/>
    <property type="match status" value="1"/>
</dbReference>
<dbReference type="SUPFAM" id="SSF52777">
    <property type="entry name" value="CoA-dependent acyltransferases"/>
    <property type="match status" value="2"/>
</dbReference>
<dbReference type="OrthoDB" id="9778383at2"/>
<keyword evidence="3" id="KW-0596">Phosphopantetheine</keyword>
<keyword evidence="4" id="KW-0597">Phosphoprotein</keyword>
<dbReference type="KEGG" id="mpro:BJP34_13475"/>
<dbReference type="Pfam" id="PF00668">
    <property type="entry name" value="Condensation"/>
    <property type="match status" value="1"/>
</dbReference>
<gene>
    <name evidence="7" type="ORF">BJP34_13475</name>
</gene>
<dbReference type="InterPro" id="IPR036736">
    <property type="entry name" value="ACP-like_sf"/>
</dbReference>
<dbReference type="Pfam" id="PF13193">
    <property type="entry name" value="AMP-binding_C"/>
    <property type="match status" value="1"/>
</dbReference>
<evidence type="ECO:0000256" key="3">
    <source>
        <dbReference type="ARBA" id="ARBA00022450"/>
    </source>
</evidence>
<dbReference type="FunFam" id="1.10.1200.10:FF:000005">
    <property type="entry name" value="Nonribosomal peptide synthetase 1"/>
    <property type="match status" value="2"/>
</dbReference>
<dbReference type="Gene3D" id="3.40.50.980">
    <property type="match status" value="2"/>
</dbReference>
<dbReference type="InterPro" id="IPR010080">
    <property type="entry name" value="Thioester_reductase-like_dom"/>
</dbReference>
<reference evidence="8" key="1">
    <citation type="submission" date="2016-10" db="EMBL/GenBank/DDBJ databases">
        <title>Comparative genomics uncovers the prolific and rare metabolic potential of the cyanobacterial genus Moorea.</title>
        <authorList>
            <person name="Leao T."/>
            <person name="Castelao G."/>
            <person name="Korobeynikov A."/>
            <person name="Monroe E.A."/>
            <person name="Podell S."/>
            <person name="Glukhov E."/>
            <person name="Allen E."/>
            <person name="Gerwick W.H."/>
            <person name="Gerwick L."/>
        </authorList>
    </citation>
    <scope>NUCLEOTIDE SEQUENCE [LARGE SCALE GENOMIC DNA]</scope>
    <source>
        <strain evidence="8">PAL-8-15-08-1</strain>
    </source>
</reference>
<dbReference type="CDD" id="cd17651">
    <property type="entry name" value="A_NRPS_VisG_like"/>
    <property type="match status" value="1"/>
</dbReference>
<proteinExistence type="inferred from homology"/>
<dbReference type="GO" id="GO:0008610">
    <property type="term" value="P:lipid biosynthetic process"/>
    <property type="evidence" value="ECO:0007669"/>
    <property type="project" value="UniProtKB-ARBA"/>
</dbReference>
<dbReference type="Gene3D" id="2.30.38.10">
    <property type="entry name" value="Luciferase, Domain 3"/>
    <property type="match status" value="1"/>
</dbReference>
<dbReference type="EMBL" id="CP017599">
    <property type="protein sequence ID" value="AOX00330.1"/>
    <property type="molecule type" value="Genomic_DNA"/>
</dbReference>
<dbReference type="Pfam" id="PF07993">
    <property type="entry name" value="NAD_binding_4"/>
    <property type="match status" value="1"/>
</dbReference>
<dbReference type="InterPro" id="IPR020845">
    <property type="entry name" value="AMP-binding_CS"/>
</dbReference>
<protein>
    <recommendedName>
        <fullName evidence="6">Carrier domain-containing protein</fullName>
    </recommendedName>
</protein>
<dbReference type="PANTHER" id="PTHR44845:SF6">
    <property type="entry name" value="BETA-ALANINE-ACTIVATING ENZYME"/>
    <property type="match status" value="1"/>
</dbReference>
<dbReference type="InterPro" id="IPR025110">
    <property type="entry name" value="AMP-bd_C"/>
</dbReference>
<dbReference type="InterPro" id="IPR001242">
    <property type="entry name" value="Condensation_dom"/>
</dbReference>
<dbReference type="GO" id="GO:0044550">
    <property type="term" value="P:secondary metabolite biosynthetic process"/>
    <property type="evidence" value="ECO:0007669"/>
    <property type="project" value="UniProtKB-ARBA"/>
</dbReference>
<evidence type="ECO:0000256" key="4">
    <source>
        <dbReference type="ARBA" id="ARBA00022553"/>
    </source>
</evidence>
<dbReference type="Gene3D" id="1.10.1200.10">
    <property type="entry name" value="ACP-like"/>
    <property type="match status" value="2"/>
</dbReference>
<dbReference type="InterPro" id="IPR045851">
    <property type="entry name" value="AMP-bd_C_sf"/>
</dbReference>
<dbReference type="GO" id="GO:0016874">
    <property type="term" value="F:ligase activity"/>
    <property type="evidence" value="ECO:0007669"/>
    <property type="project" value="UniProtKB-KW"/>
</dbReference>
<dbReference type="FunFam" id="3.40.50.980:FF:000001">
    <property type="entry name" value="Non-ribosomal peptide synthetase"/>
    <property type="match status" value="1"/>
</dbReference>
<feature type="domain" description="Carrier" evidence="6">
    <location>
        <begin position="1"/>
        <end position="75"/>
    </location>
</feature>
<dbReference type="InterPro" id="IPR036291">
    <property type="entry name" value="NAD(P)-bd_dom_sf"/>
</dbReference>
<dbReference type="FunFam" id="3.40.50.12780:FF:000012">
    <property type="entry name" value="Non-ribosomal peptide synthetase"/>
    <property type="match status" value="1"/>
</dbReference>
<keyword evidence="5" id="KW-0436">Ligase</keyword>
<dbReference type="PROSITE" id="PS00455">
    <property type="entry name" value="AMP_BINDING"/>
    <property type="match status" value="1"/>
</dbReference>
<dbReference type="SUPFAM" id="SSF47336">
    <property type="entry name" value="ACP-like"/>
    <property type="match status" value="2"/>
</dbReference>
<dbReference type="InterPro" id="IPR023213">
    <property type="entry name" value="CAT-like_dom_sf"/>
</dbReference>